<dbReference type="Pfam" id="PF03133">
    <property type="entry name" value="TTL"/>
    <property type="match status" value="1"/>
</dbReference>
<dbReference type="GO" id="GO:0016874">
    <property type="term" value="F:ligase activity"/>
    <property type="evidence" value="ECO:0007669"/>
    <property type="project" value="UniProtKB-KW"/>
</dbReference>
<reference evidence="4 5" key="1">
    <citation type="submission" date="2024-10" db="EMBL/GenBank/DDBJ databases">
        <title>Updated reference genomes for cyclostephanoid diatoms.</title>
        <authorList>
            <person name="Roberts W.R."/>
            <person name="Alverson A.J."/>
        </authorList>
    </citation>
    <scope>NUCLEOTIDE SEQUENCE [LARGE SCALE GENOMIC DNA]</scope>
    <source>
        <strain evidence="4 5">AJA232-27</strain>
    </source>
</reference>
<dbReference type="PANTHER" id="PTHR12241">
    <property type="entry name" value="TUBULIN POLYGLUTAMYLASE"/>
    <property type="match status" value="1"/>
</dbReference>
<dbReference type="EMBL" id="JALLBG020000263">
    <property type="protein sequence ID" value="KAL3757531.1"/>
    <property type="molecule type" value="Genomic_DNA"/>
</dbReference>
<comment type="caution">
    <text evidence="4">The sequence shown here is derived from an EMBL/GenBank/DDBJ whole genome shotgun (WGS) entry which is preliminary data.</text>
</comment>
<dbReference type="InterPro" id="IPR011990">
    <property type="entry name" value="TPR-like_helical_dom_sf"/>
</dbReference>
<dbReference type="GO" id="GO:0005524">
    <property type="term" value="F:ATP binding"/>
    <property type="evidence" value="ECO:0007669"/>
    <property type="project" value="UniProtKB-KW"/>
</dbReference>
<dbReference type="InterPro" id="IPR004344">
    <property type="entry name" value="TTL/TTLL_fam"/>
</dbReference>
<accession>A0ABD3M0N3</accession>
<evidence type="ECO:0000256" key="2">
    <source>
        <dbReference type="ARBA" id="ARBA00022741"/>
    </source>
</evidence>
<keyword evidence="1" id="KW-0436">Ligase</keyword>
<evidence type="ECO:0000256" key="1">
    <source>
        <dbReference type="ARBA" id="ARBA00022598"/>
    </source>
</evidence>
<sequence>MNIKASRSSKCNRCSYLSPKYSLLYLSAAVSIFLNDARDPYFVSAMATTPTPTSASIMRRAIELSTKANADPSFGEEACMLWKSVLYSKESSFPLAAMSVAHGLHACTLARIGRDKEAIVEYTTAVDLMEKSDAFSIPMTKDEMSLREGMGRSLQRLFRYDEAADAFLKVAARCAEIDVTTNGQRTTERSWKQNSHSNSVRSAALCCMRNGDLISALSTIEKYEGIDAELDGMNGALLLLKSCSSAVRMEAAERHESSKKAMKLLFTASANSSPLYKWMYLASHIEKRDRIEPLDSKADGAVLALAGINNSAFDDPDLINLDDKVRLHSILMDTSSGFSFWPQGFILPVEYDSFQSELYNNGGDDVDPGQMKWILKERNGYGSHGNMLASTDKVLSMYDSGEFDEPILCQRIVDPPLLIDGRKFSLRIYAVYFPRGILPGNVNELFDAGVFISTEGLVKYAAATYDGALTPEFSDDQYMTNSGRGDGRSALQHNLIHLQNEFQRSGIKYRKVWESIEQSVQIVMARYLQLQRDDTPSLLSSGQSFIRNSHLPFCCIPKILGFDYILDSSAKPYLLEVNRFPGLEPRSSMDSLVKQTVVYDAVPH</sequence>
<evidence type="ECO:0000313" key="5">
    <source>
        <dbReference type="Proteomes" id="UP001530293"/>
    </source>
</evidence>
<dbReference type="Gene3D" id="1.25.40.10">
    <property type="entry name" value="Tetratricopeptide repeat domain"/>
    <property type="match status" value="1"/>
</dbReference>
<proteinExistence type="predicted"/>
<dbReference type="SUPFAM" id="SSF48452">
    <property type="entry name" value="TPR-like"/>
    <property type="match status" value="1"/>
</dbReference>
<dbReference type="PROSITE" id="PS51221">
    <property type="entry name" value="TTL"/>
    <property type="match status" value="1"/>
</dbReference>
<dbReference type="Proteomes" id="UP001530293">
    <property type="component" value="Unassembled WGS sequence"/>
</dbReference>
<keyword evidence="3" id="KW-0067">ATP-binding</keyword>
<keyword evidence="2" id="KW-0547">Nucleotide-binding</keyword>
<dbReference type="Gene3D" id="3.30.470.20">
    <property type="entry name" value="ATP-grasp fold, B domain"/>
    <property type="match status" value="1"/>
</dbReference>
<organism evidence="4 5">
    <name type="scientific">Discostella pseudostelligera</name>
    <dbReference type="NCBI Taxonomy" id="259834"/>
    <lineage>
        <taxon>Eukaryota</taxon>
        <taxon>Sar</taxon>
        <taxon>Stramenopiles</taxon>
        <taxon>Ochrophyta</taxon>
        <taxon>Bacillariophyta</taxon>
        <taxon>Coscinodiscophyceae</taxon>
        <taxon>Thalassiosirophycidae</taxon>
        <taxon>Stephanodiscales</taxon>
        <taxon>Stephanodiscaceae</taxon>
        <taxon>Discostella</taxon>
    </lineage>
</organism>
<evidence type="ECO:0000313" key="4">
    <source>
        <dbReference type="EMBL" id="KAL3757531.1"/>
    </source>
</evidence>
<keyword evidence="5" id="KW-1185">Reference proteome</keyword>
<evidence type="ECO:0000256" key="3">
    <source>
        <dbReference type="ARBA" id="ARBA00022840"/>
    </source>
</evidence>
<dbReference type="AlphaFoldDB" id="A0ABD3M0N3"/>
<gene>
    <name evidence="4" type="ORF">ACHAWU_010163</name>
</gene>
<name>A0ABD3M0N3_9STRA</name>
<protein>
    <submittedName>
        <fullName evidence="4">Uncharacterized protein</fullName>
    </submittedName>
</protein>